<dbReference type="EMBL" id="JADEXG010000030">
    <property type="protein sequence ID" value="MBE9078301.1"/>
    <property type="molecule type" value="Genomic_DNA"/>
</dbReference>
<dbReference type="PANTHER" id="PTHR37031:SF2">
    <property type="entry name" value="PHOD-LIKE PHOSPHATASE METALLOPHOSPHATASE DOMAIN-CONTAINING PROTEIN"/>
    <property type="match status" value="1"/>
</dbReference>
<dbReference type="PANTHER" id="PTHR37031">
    <property type="entry name" value="METALLOPHOSPHATASE BINDING DOMAIN PROTEIN"/>
    <property type="match status" value="1"/>
</dbReference>
<reference evidence="1" key="1">
    <citation type="submission" date="2020-10" db="EMBL/GenBank/DDBJ databases">
        <authorList>
            <person name="Castelo-Branco R."/>
            <person name="Eusebio N."/>
            <person name="Adriana R."/>
            <person name="Vieira A."/>
            <person name="Brugerolle De Fraissinette N."/>
            <person name="Rezende De Castro R."/>
            <person name="Schneider M.P."/>
            <person name="Vasconcelos V."/>
            <person name="Leao P.N."/>
        </authorList>
    </citation>
    <scope>NUCLEOTIDE SEQUENCE</scope>
    <source>
        <strain evidence="1">LEGE 07310</strain>
    </source>
</reference>
<dbReference type="SUPFAM" id="SSF56300">
    <property type="entry name" value="Metallo-dependent phosphatases"/>
    <property type="match status" value="1"/>
</dbReference>
<accession>A0A8J7AQ52</accession>
<proteinExistence type="predicted"/>
<sequence length="775" mass="86842">MPNPPDCEWLASLPLVLAGPILQRVETETVTVWVALKQSCRVMLTIYSTADRGQTIGEPLFRNSQQTVALGQSLHVVAVSAIAPAGRPLTSDALYAYDLSFHETYSLAVHTLPQGLVAADRPAINLSYFDHPLPTFALPPQDVADLRLVHGSCRKPGGEGFDALPVLDSLIADAADQPCHRPHQLLLTGDQIYADDVADPLLWVATRLGDALLGWEEQLPIGLDRLGQMIYQTPRSLPPGERSTVATDQAGLTAGLPRQPKKSNSHLFGLGEFYAAYLLGWSPACWPTLPPGRILYQEPKLIRQWDADVRKLRQFIHTLGKVQRSLANIPVYTIFDDHDVSDDWNLNRAWCLRVLGRPLGQRIVQNALLAYATFQAWGNTPEQFTAGQPGGALLAAAQDWAASAGSNVQAYGAVGRYVGMPATDAQTRQPKFVRCGQTLVLDRHPDALTWHYTIRSPCHEIILLDTRTWRGYPADQPPPAPPMLLCPEAYEQQLGQTLQPDSAASGDSILSPRLTFVVAPTNVFGLNVIDWVHEIQLRRRRVFASDVGDAWNIHSPALAQLLQYLFDRRQQVVVLSGDIHYSAAVRLTYQSGSSPPAVLVQLTASAFKNEETLTRLIHTRLKSWLLPERVRRWRGWRQPPDMVELPRKGDRATPPDWRCALEWIPRQPVCYPSFSKPNDWLPLPERRNELLRSRWYQPLLFWLSRWFQSGREVVGLNNIALVQFRAASRDRALSVVQDVYWFSPWRPIQLVYSRYEGEIKPNSAQLEPLDKAKGG</sequence>
<dbReference type="Gene3D" id="3.60.21.70">
    <property type="entry name" value="PhoD-like phosphatase"/>
    <property type="match status" value="1"/>
</dbReference>
<name>A0A8J7AQ52_9CYAN</name>
<protein>
    <submittedName>
        <fullName evidence="1">Alkaline phosphatase D family protein</fullName>
    </submittedName>
</protein>
<dbReference type="Proteomes" id="UP000636505">
    <property type="component" value="Unassembled WGS sequence"/>
</dbReference>
<organism evidence="1 2">
    <name type="scientific">Vasconcelosia minhoensis LEGE 07310</name>
    <dbReference type="NCBI Taxonomy" id="915328"/>
    <lineage>
        <taxon>Bacteria</taxon>
        <taxon>Bacillati</taxon>
        <taxon>Cyanobacteriota</taxon>
        <taxon>Cyanophyceae</taxon>
        <taxon>Nodosilineales</taxon>
        <taxon>Cymatolegaceae</taxon>
        <taxon>Vasconcelosia</taxon>
        <taxon>Vasconcelosia minhoensis</taxon>
    </lineage>
</organism>
<dbReference type="InterPro" id="IPR029052">
    <property type="entry name" value="Metallo-depent_PP-like"/>
</dbReference>
<dbReference type="AlphaFoldDB" id="A0A8J7AQ52"/>
<dbReference type="InterPro" id="IPR038607">
    <property type="entry name" value="PhoD-like_sf"/>
</dbReference>
<keyword evidence="2" id="KW-1185">Reference proteome</keyword>
<evidence type="ECO:0000313" key="1">
    <source>
        <dbReference type="EMBL" id="MBE9078301.1"/>
    </source>
</evidence>
<evidence type="ECO:0000313" key="2">
    <source>
        <dbReference type="Proteomes" id="UP000636505"/>
    </source>
</evidence>
<comment type="caution">
    <text evidence="1">The sequence shown here is derived from an EMBL/GenBank/DDBJ whole genome shotgun (WGS) entry which is preliminary data.</text>
</comment>
<gene>
    <name evidence="1" type="ORF">IQ241_13530</name>
</gene>